<dbReference type="InterPro" id="IPR001296">
    <property type="entry name" value="Glyco_trans_1"/>
</dbReference>
<gene>
    <name evidence="3" type="ordered locus">Gmet_2171</name>
</gene>
<feature type="domain" description="Glycosyl transferase family 1" evidence="1">
    <location>
        <begin position="207"/>
        <end position="348"/>
    </location>
</feature>
<dbReference type="KEGG" id="gme:Gmet_2171"/>
<dbReference type="eggNOG" id="COG0438">
    <property type="taxonomic scope" value="Bacteria"/>
</dbReference>
<dbReference type="SUPFAM" id="SSF53756">
    <property type="entry name" value="UDP-Glycosyltransferase/glycogen phosphorylase"/>
    <property type="match status" value="1"/>
</dbReference>
<dbReference type="Pfam" id="PF13477">
    <property type="entry name" value="Glyco_trans_4_2"/>
    <property type="match status" value="1"/>
</dbReference>
<dbReference type="PANTHER" id="PTHR12526">
    <property type="entry name" value="GLYCOSYLTRANSFERASE"/>
    <property type="match status" value="1"/>
</dbReference>
<name>Q39TM4_GEOMG</name>
<accession>Q39TM4</accession>
<dbReference type="EMBL" id="CP000148">
    <property type="protein sequence ID" value="ABB32400.1"/>
    <property type="molecule type" value="Genomic_DNA"/>
</dbReference>
<dbReference type="AlphaFoldDB" id="Q39TM4"/>
<proteinExistence type="predicted"/>
<feature type="domain" description="Glycosyltransferase subfamily 4-like N-terminal" evidence="2">
    <location>
        <begin position="2"/>
        <end position="151"/>
    </location>
</feature>
<dbReference type="InterPro" id="IPR028098">
    <property type="entry name" value="Glyco_trans_4-like_N"/>
</dbReference>
<keyword evidence="3" id="KW-0808">Transferase</keyword>
<dbReference type="Proteomes" id="UP000007073">
    <property type="component" value="Chromosome"/>
</dbReference>
<dbReference type="PANTHER" id="PTHR12526:SF638">
    <property type="entry name" value="SPORE COAT PROTEIN SA"/>
    <property type="match status" value="1"/>
</dbReference>
<dbReference type="HOGENOM" id="CLU_009583_8_1_7"/>
<reference evidence="3 4" key="1">
    <citation type="submission" date="2005-10" db="EMBL/GenBank/DDBJ databases">
        <title>Complete sequence of Geobacter metallireducens GS-15.</title>
        <authorList>
            <consortium name="US DOE Joint Genome Institute"/>
            <person name="Copeland A."/>
            <person name="Lucas S."/>
            <person name="Lapidus A."/>
            <person name="Barry K."/>
            <person name="Detter J.C."/>
            <person name="Glavina T."/>
            <person name="Hammon N."/>
            <person name="Israni S."/>
            <person name="Pitluck S."/>
            <person name="Di Bartolo G."/>
            <person name="Chain P."/>
            <person name="Schmutz J."/>
            <person name="Larimer F."/>
            <person name="Land M."/>
            <person name="Kyrpides N."/>
            <person name="Ivanova N."/>
            <person name="Richardson P."/>
        </authorList>
    </citation>
    <scope>NUCLEOTIDE SEQUENCE [LARGE SCALE GENOMIC DNA]</scope>
    <source>
        <strain evidence="4">ATCC 53774 / DSM 7210 / GS-15</strain>
    </source>
</reference>
<dbReference type="CAZy" id="GT4">
    <property type="family name" value="Glycosyltransferase Family 4"/>
</dbReference>
<dbReference type="Pfam" id="PF00534">
    <property type="entry name" value="Glycos_transf_1"/>
    <property type="match status" value="1"/>
</dbReference>
<evidence type="ECO:0000259" key="1">
    <source>
        <dbReference type="Pfam" id="PF00534"/>
    </source>
</evidence>
<keyword evidence="4" id="KW-1185">Reference proteome</keyword>
<dbReference type="Gene3D" id="3.40.50.2000">
    <property type="entry name" value="Glycogen Phosphorylase B"/>
    <property type="match status" value="2"/>
</dbReference>
<evidence type="ECO:0000313" key="3">
    <source>
        <dbReference type="EMBL" id="ABB32400.1"/>
    </source>
</evidence>
<dbReference type="CDD" id="cd03808">
    <property type="entry name" value="GT4_CapM-like"/>
    <property type="match status" value="1"/>
</dbReference>
<protein>
    <submittedName>
        <fullName evidence="3">Glycosyltransferase, Cap1E-like family</fullName>
    </submittedName>
</protein>
<dbReference type="STRING" id="269799.Gmet_2171"/>
<evidence type="ECO:0000313" key="4">
    <source>
        <dbReference type="Proteomes" id="UP000007073"/>
    </source>
</evidence>
<organism evidence="3 4">
    <name type="scientific">Geobacter metallireducens (strain ATCC 53774 / DSM 7210 / GS-15)</name>
    <dbReference type="NCBI Taxonomy" id="269799"/>
    <lineage>
        <taxon>Bacteria</taxon>
        <taxon>Pseudomonadati</taxon>
        <taxon>Thermodesulfobacteriota</taxon>
        <taxon>Desulfuromonadia</taxon>
        <taxon>Geobacterales</taxon>
        <taxon>Geobacteraceae</taxon>
        <taxon>Geobacter</taxon>
    </lineage>
</organism>
<sequence>MKVLMICNTDGALYVFRKPIINRLVACGHEVDSISAASRYFEPLNALGVHPLQLDFARHSVSPLSNVRLFRALYAMVRRLKPDVVHNFTHKPAILGSIAARLAGVKGIFITITGLGSLFVHDDPKTRLMRYLLLAQYKFALGFVDTVFFQNPDDMEYFVSKKLVGAGKAVLTYGSGLDLDEYRLPSTEEIARARAMLGAELGVDLRGRKVALFPARGVPEKGFFEFYRAAKTINALEPDAYAFLHLGLVDADAARRISKEGMEQYAADCGVKYLGFKDNIKDYMIASDIVVLPSSYREGTPRSLIEALALGKAIVTTDMPGCRETVIDGWNGYLCRKGDEQSLVAKLLAVDGEMLTAARSRSRRYCETKYDAAWLADLTLGRYQGSLNSE</sequence>
<dbReference type="RefSeq" id="WP_011365929.1">
    <property type="nucleotide sequence ID" value="NC_007517.1"/>
</dbReference>
<reference evidence="3 4" key="2">
    <citation type="journal article" date="2009" name="BMC Microbiol.">
        <title>The genome sequence of Geobacter metallireducens: features of metabolism, physiology and regulation common and dissimilar to Geobacter sulfurreducens.</title>
        <authorList>
            <person name="Aklujkar M."/>
            <person name="Krushkal J."/>
            <person name="DiBartolo G."/>
            <person name="Lapidus A."/>
            <person name="Land M.L."/>
            <person name="Lovley D.R."/>
        </authorList>
    </citation>
    <scope>NUCLEOTIDE SEQUENCE [LARGE SCALE GENOMIC DNA]</scope>
    <source>
        <strain evidence="4">ATCC 53774 / DSM 7210 / GS-15</strain>
    </source>
</reference>
<dbReference type="GO" id="GO:0016757">
    <property type="term" value="F:glycosyltransferase activity"/>
    <property type="evidence" value="ECO:0007669"/>
    <property type="project" value="InterPro"/>
</dbReference>
<evidence type="ECO:0000259" key="2">
    <source>
        <dbReference type="Pfam" id="PF13477"/>
    </source>
</evidence>